<reference evidence="3" key="2">
    <citation type="submission" date="2020-09" db="EMBL/GenBank/DDBJ databases">
        <authorList>
            <person name="Sun Q."/>
            <person name="Zhou Y."/>
        </authorList>
    </citation>
    <scope>NUCLEOTIDE SEQUENCE</scope>
    <source>
        <strain evidence="3">CGMCC 1.12698</strain>
    </source>
</reference>
<evidence type="ECO:0000259" key="2">
    <source>
        <dbReference type="Pfam" id="PF12850"/>
    </source>
</evidence>
<accession>A0A917EM14</accession>
<dbReference type="InterPro" id="IPR029052">
    <property type="entry name" value="Metallo-depent_PP-like"/>
</dbReference>
<dbReference type="EMBL" id="BMFK01000001">
    <property type="protein sequence ID" value="GGE60099.1"/>
    <property type="molecule type" value="Genomic_DNA"/>
</dbReference>
<protein>
    <recommendedName>
        <fullName evidence="2">Calcineurin-like phosphoesterase domain-containing protein</fullName>
    </recommendedName>
</protein>
<gene>
    <name evidence="3" type="ORF">GCM10007140_08120</name>
</gene>
<name>A0A917EM14_9BACI</name>
<organism evidence="3 4">
    <name type="scientific">Priestia taiwanensis</name>
    <dbReference type="NCBI Taxonomy" id="1347902"/>
    <lineage>
        <taxon>Bacteria</taxon>
        <taxon>Bacillati</taxon>
        <taxon>Bacillota</taxon>
        <taxon>Bacilli</taxon>
        <taxon>Bacillales</taxon>
        <taxon>Bacillaceae</taxon>
        <taxon>Priestia</taxon>
    </lineage>
</organism>
<comment type="similarity">
    <text evidence="1">Belongs to the metallophosphoesterase superfamily. YfcE family.</text>
</comment>
<dbReference type="InterPro" id="IPR024654">
    <property type="entry name" value="Calcineurin-like_PHP_lpxH"/>
</dbReference>
<dbReference type="SUPFAM" id="SSF56300">
    <property type="entry name" value="Metallo-dependent phosphatases"/>
    <property type="match status" value="1"/>
</dbReference>
<feature type="domain" description="Calcineurin-like phosphoesterase" evidence="2">
    <location>
        <begin position="11"/>
        <end position="167"/>
    </location>
</feature>
<dbReference type="Pfam" id="PF12850">
    <property type="entry name" value="Metallophos_2"/>
    <property type="match status" value="1"/>
</dbReference>
<keyword evidence="4" id="KW-1185">Reference proteome</keyword>
<evidence type="ECO:0000313" key="4">
    <source>
        <dbReference type="Proteomes" id="UP000605259"/>
    </source>
</evidence>
<reference evidence="3" key="1">
    <citation type="journal article" date="2014" name="Int. J. Syst. Evol. Microbiol.">
        <title>Complete genome sequence of Corynebacterium casei LMG S-19264T (=DSM 44701T), isolated from a smear-ripened cheese.</title>
        <authorList>
            <consortium name="US DOE Joint Genome Institute (JGI-PGF)"/>
            <person name="Walter F."/>
            <person name="Albersmeier A."/>
            <person name="Kalinowski J."/>
            <person name="Ruckert C."/>
        </authorList>
    </citation>
    <scope>NUCLEOTIDE SEQUENCE</scope>
    <source>
        <strain evidence="3">CGMCC 1.12698</strain>
    </source>
</reference>
<evidence type="ECO:0000313" key="3">
    <source>
        <dbReference type="EMBL" id="GGE60099.1"/>
    </source>
</evidence>
<proteinExistence type="inferred from homology"/>
<comment type="caution">
    <text evidence="3">The sequence shown here is derived from an EMBL/GenBank/DDBJ whole genome shotgun (WGS) entry which is preliminary data.</text>
</comment>
<evidence type="ECO:0000256" key="1">
    <source>
        <dbReference type="ARBA" id="ARBA00008950"/>
    </source>
</evidence>
<dbReference type="Gene3D" id="3.60.21.10">
    <property type="match status" value="1"/>
</dbReference>
<sequence>MIGIGPNTNAVLEILFSRHDISMITGNHDEAILAILKGDEHPLSHSHAKEHHQWIAHHMNKNFIPKLERLPRAIKKTMNGHAVLFTHYHMEKNKLNKPISQDPFSKIVKPSLENVTKLFKGYEESLICFGHHHPIHLFKSEKTIYLNPGSLGCNTRAVAPYSIVNIEQDKIEVRLEEVAYDNVNFLASYERLQVPDRDFILKVFHGNQSYL</sequence>
<dbReference type="AlphaFoldDB" id="A0A917EM14"/>
<dbReference type="Proteomes" id="UP000605259">
    <property type="component" value="Unassembled WGS sequence"/>
</dbReference>